<evidence type="ECO:0000256" key="2">
    <source>
        <dbReference type="SAM" id="SignalP"/>
    </source>
</evidence>
<reference evidence="3 4" key="1">
    <citation type="submission" date="2024-07" db="EMBL/GenBank/DDBJ databases">
        <title>Section-level genome sequencing and comparative genomics of Aspergillus sections Usti and Cavernicolus.</title>
        <authorList>
            <consortium name="Lawrence Berkeley National Laboratory"/>
            <person name="Nybo J.L."/>
            <person name="Vesth T.C."/>
            <person name="Theobald S."/>
            <person name="Frisvad J.C."/>
            <person name="Larsen T.O."/>
            <person name="Kjaerboelling I."/>
            <person name="Rothschild-Mancinelli K."/>
            <person name="Lyhne E.K."/>
            <person name="Kogle M.E."/>
            <person name="Barry K."/>
            <person name="Clum A."/>
            <person name="Na H."/>
            <person name="Ledsgaard L."/>
            <person name="Lin J."/>
            <person name="Lipzen A."/>
            <person name="Kuo A."/>
            <person name="Riley R."/>
            <person name="Mondo S."/>
            <person name="Labutti K."/>
            <person name="Haridas S."/>
            <person name="Pangalinan J."/>
            <person name="Salamov A.A."/>
            <person name="Simmons B.A."/>
            <person name="Magnuson J.K."/>
            <person name="Chen J."/>
            <person name="Drula E."/>
            <person name="Henrissat B."/>
            <person name="Wiebenga A."/>
            <person name="Lubbers R.J."/>
            <person name="Gomes A.C."/>
            <person name="Makela M.R."/>
            <person name="Stajich J."/>
            <person name="Grigoriev I.V."/>
            <person name="Mortensen U.H."/>
            <person name="De Vries R.P."/>
            <person name="Baker S.E."/>
            <person name="Andersen M.R."/>
        </authorList>
    </citation>
    <scope>NUCLEOTIDE SEQUENCE [LARGE SCALE GENOMIC DNA]</scope>
    <source>
        <strain evidence="3 4">CBS 123904</strain>
    </source>
</reference>
<proteinExistence type="predicted"/>
<feature type="signal peptide" evidence="2">
    <location>
        <begin position="1"/>
        <end position="22"/>
    </location>
</feature>
<feature type="compositionally biased region" description="Polar residues" evidence="1">
    <location>
        <begin position="159"/>
        <end position="174"/>
    </location>
</feature>
<feature type="compositionally biased region" description="Low complexity" evidence="1">
    <location>
        <begin position="134"/>
        <end position="158"/>
    </location>
</feature>
<evidence type="ECO:0000313" key="3">
    <source>
        <dbReference type="EMBL" id="KAL2849471.1"/>
    </source>
</evidence>
<sequence length="203" mass="21573">MRSLTLTGTLLPLSLLATTVHAQNFTHFRDYISSYLPGCIVGCTVSATERDTNCGSGSVSSTDARDIDCLCDAFWTTDQRLLREFSVSMARCVTDSRCTPAELNFIALVDPYTLFDGVDSLCGDRHDHDHDDSNSSNHEYTSNNSTNSSNSNDTQSPSDTANDTNDSSAESSSNGDDESGAASISSRSITALAAGVLVALAAF</sequence>
<accession>A0ABR4KB15</accession>
<keyword evidence="2" id="KW-0732">Signal</keyword>
<name>A0ABR4KB15_9EURO</name>
<organism evidence="3 4">
    <name type="scientific">Aspergillus pseudoustus</name>
    <dbReference type="NCBI Taxonomy" id="1810923"/>
    <lineage>
        <taxon>Eukaryota</taxon>
        <taxon>Fungi</taxon>
        <taxon>Dikarya</taxon>
        <taxon>Ascomycota</taxon>
        <taxon>Pezizomycotina</taxon>
        <taxon>Eurotiomycetes</taxon>
        <taxon>Eurotiomycetidae</taxon>
        <taxon>Eurotiales</taxon>
        <taxon>Aspergillaceae</taxon>
        <taxon>Aspergillus</taxon>
        <taxon>Aspergillus subgen. Nidulantes</taxon>
    </lineage>
</organism>
<evidence type="ECO:0000256" key="1">
    <source>
        <dbReference type="SAM" id="MobiDB-lite"/>
    </source>
</evidence>
<gene>
    <name evidence="3" type="ORF">BJY01DRAFT_245913</name>
</gene>
<evidence type="ECO:0008006" key="5">
    <source>
        <dbReference type="Google" id="ProtNLM"/>
    </source>
</evidence>
<dbReference type="Proteomes" id="UP001610446">
    <property type="component" value="Unassembled WGS sequence"/>
</dbReference>
<evidence type="ECO:0000313" key="4">
    <source>
        <dbReference type="Proteomes" id="UP001610446"/>
    </source>
</evidence>
<feature type="region of interest" description="Disordered" evidence="1">
    <location>
        <begin position="126"/>
        <end position="184"/>
    </location>
</feature>
<keyword evidence="4" id="KW-1185">Reference proteome</keyword>
<protein>
    <recommendedName>
        <fullName evidence="5">Extracellular membrane protein CFEM domain-containing protein</fullName>
    </recommendedName>
</protein>
<comment type="caution">
    <text evidence="3">The sequence shown here is derived from an EMBL/GenBank/DDBJ whole genome shotgun (WGS) entry which is preliminary data.</text>
</comment>
<dbReference type="EMBL" id="JBFXLU010000043">
    <property type="protein sequence ID" value="KAL2849471.1"/>
    <property type="molecule type" value="Genomic_DNA"/>
</dbReference>
<feature type="chain" id="PRO_5046028707" description="Extracellular membrane protein CFEM domain-containing protein" evidence="2">
    <location>
        <begin position="23"/>
        <end position="203"/>
    </location>
</feature>